<dbReference type="EMBL" id="AP022853">
    <property type="protein sequence ID" value="BCB25877.1"/>
    <property type="molecule type" value="Genomic_DNA"/>
</dbReference>
<name>A0A6F8V9T6_9PROT</name>
<dbReference type="Proteomes" id="UP000502260">
    <property type="component" value="Chromosome"/>
</dbReference>
<evidence type="ECO:0000313" key="1">
    <source>
        <dbReference type="EMBL" id="BCB25877.1"/>
    </source>
</evidence>
<accession>A0A6F8V9T6</accession>
<reference evidence="2" key="1">
    <citation type="submission" date="2020-03" db="EMBL/GenBank/DDBJ databases">
        <title>Complete genome sequence of sulfur-oxidizing bacterium skT11.</title>
        <authorList>
            <person name="Kanda M."/>
            <person name="Kojima H."/>
            <person name="Fukui M."/>
        </authorList>
    </citation>
    <scope>NUCLEOTIDE SEQUENCE [LARGE SCALE GENOMIC DNA]</scope>
    <source>
        <strain evidence="2">skT11</strain>
    </source>
</reference>
<gene>
    <name evidence="1" type="ORF">SKTS_07630</name>
</gene>
<dbReference type="AlphaFoldDB" id="A0A6F8V9T6"/>
<proteinExistence type="predicted"/>
<organism evidence="1 2">
    <name type="scientific">Sulfurimicrobium lacus</name>
    <dbReference type="NCBI Taxonomy" id="2715678"/>
    <lineage>
        <taxon>Bacteria</taxon>
        <taxon>Pseudomonadati</taxon>
        <taxon>Pseudomonadota</taxon>
        <taxon>Betaproteobacteria</taxon>
        <taxon>Nitrosomonadales</taxon>
        <taxon>Sulfuricellaceae</taxon>
        <taxon>Sulfurimicrobium</taxon>
    </lineage>
</organism>
<evidence type="ECO:0000313" key="2">
    <source>
        <dbReference type="Proteomes" id="UP000502260"/>
    </source>
</evidence>
<protein>
    <submittedName>
        <fullName evidence="1">Uncharacterized protein</fullName>
    </submittedName>
</protein>
<keyword evidence="2" id="KW-1185">Reference proteome</keyword>
<dbReference type="RefSeq" id="WP_173060637.1">
    <property type="nucleotide sequence ID" value="NZ_AP022853.1"/>
</dbReference>
<sequence>MAALILELAACAAPRYQSAYRYEPPTDMAGRTCLEACTRKIAICREQCTATSQACLKNLAPLVDERYNADMKRYETELGRYRREVLQYDLYLSLNWGYPYSWHHGLWPYSPWEMPYYSPPVPPAKPSRSAEFERLRGERCDVDCGCQSIYDACFLACGGKKIPEVKCISNCPP</sequence>
<dbReference type="KEGG" id="slac:SKTS_07630"/>